<accession>A0AAD4R3E4</accession>
<comment type="caution">
    <text evidence="1">The sequence shown here is derived from an EMBL/GenBank/DDBJ whole genome shotgun (WGS) entry which is preliminary data.</text>
</comment>
<organism evidence="1 2">
    <name type="scientific">Ditylenchus destructor</name>
    <dbReference type="NCBI Taxonomy" id="166010"/>
    <lineage>
        <taxon>Eukaryota</taxon>
        <taxon>Metazoa</taxon>
        <taxon>Ecdysozoa</taxon>
        <taxon>Nematoda</taxon>
        <taxon>Chromadorea</taxon>
        <taxon>Rhabditida</taxon>
        <taxon>Tylenchina</taxon>
        <taxon>Tylenchomorpha</taxon>
        <taxon>Sphaerularioidea</taxon>
        <taxon>Anguinidae</taxon>
        <taxon>Anguininae</taxon>
        <taxon>Ditylenchus</taxon>
    </lineage>
</organism>
<sequence length="229" mass="25451">MNPMLREARSTPYISSVPEDMNKKHLADIFRPNCTSSVENFPVKMKELGIQFNTGSSSSTDLSNFVQFYNDAGDTEVMNKWMGLYAENKAMNCLGAASTSSSALQERRTRNHSDSDECVSQMNTLHKQLSQCSYASRNSSTPESNNVPTNCKYVNRSMDVLSETHPNTRAPKSAAKDNFRLLEKCCSVDFPSNQTGPLPPPSRLLRSKEMANIFCIANIEEETPITKAG</sequence>
<dbReference type="EMBL" id="JAKKPZ010000006">
    <property type="protein sequence ID" value="KAI1720055.1"/>
    <property type="molecule type" value="Genomic_DNA"/>
</dbReference>
<proteinExistence type="predicted"/>
<dbReference type="Proteomes" id="UP001201812">
    <property type="component" value="Unassembled WGS sequence"/>
</dbReference>
<name>A0AAD4R3E4_9BILA</name>
<reference evidence="1" key="1">
    <citation type="submission" date="2022-01" db="EMBL/GenBank/DDBJ databases">
        <title>Genome Sequence Resource for Two Populations of Ditylenchus destructor, the Migratory Endoparasitic Phytonematode.</title>
        <authorList>
            <person name="Zhang H."/>
            <person name="Lin R."/>
            <person name="Xie B."/>
        </authorList>
    </citation>
    <scope>NUCLEOTIDE SEQUENCE</scope>
    <source>
        <strain evidence="1">BazhouSP</strain>
    </source>
</reference>
<evidence type="ECO:0000313" key="2">
    <source>
        <dbReference type="Proteomes" id="UP001201812"/>
    </source>
</evidence>
<dbReference type="AlphaFoldDB" id="A0AAD4R3E4"/>
<gene>
    <name evidence="1" type="ORF">DdX_05424</name>
</gene>
<evidence type="ECO:0000313" key="1">
    <source>
        <dbReference type="EMBL" id="KAI1720055.1"/>
    </source>
</evidence>
<keyword evidence="2" id="KW-1185">Reference proteome</keyword>
<protein>
    <submittedName>
        <fullName evidence="1">Uncharacterized protein</fullName>
    </submittedName>
</protein>